<evidence type="ECO:0000313" key="2">
    <source>
        <dbReference type="EMBL" id="TQM92645.1"/>
    </source>
</evidence>
<organism evidence="2 3">
    <name type="scientific">Roseinatronobacter monicus</name>
    <dbReference type="NCBI Taxonomy" id="393481"/>
    <lineage>
        <taxon>Bacteria</taxon>
        <taxon>Pseudomonadati</taxon>
        <taxon>Pseudomonadota</taxon>
        <taxon>Alphaproteobacteria</taxon>
        <taxon>Rhodobacterales</taxon>
        <taxon>Paracoccaceae</taxon>
        <taxon>Roseinatronobacter</taxon>
    </lineage>
</organism>
<comment type="caution">
    <text evidence="2">The sequence shown here is derived from an EMBL/GenBank/DDBJ whole genome shotgun (WGS) entry which is preliminary data.</text>
</comment>
<sequence length="168" mass="17968">MFADSISLAPPLKKQPKVQRDLTGAGVQGFAGGTIVRTIIGLRPVERLMAGDLLLDTRNRMVELRSIRTHHATANEVIRVEPSAFGLGLAPGRMDRALVVGAGQRLGVCDWRTEILFSAPALSPASRLVDGVNLHNADTPATLYELGFEHDTIITADGMTTLISGSRA</sequence>
<dbReference type="AlphaFoldDB" id="A0A543KC41"/>
<dbReference type="InterPro" id="IPR028992">
    <property type="entry name" value="Hedgehog/Intein_dom"/>
</dbReference>
<dbReference type="Pfam" id="PF13403">
    <property type="entry name" value="Hint_2"/>
    <property type="match status" value="1"/>
</dbReference>
<evidence type="ECO:0000313" key="3">
    <source>
        <dbReference type="Proteomes" id="UP000320582"/>
    </source>
</evidence>
<dbReference type="EMBL" id="VFPT01000001">
    <property type="protein sequence ID" value="TQM92645.1"/>
    <property type="molecule type" value="Genomic_DNA"/>
</dbReference>
<dbReference type="RefSeq" id="WP_170207072.1">
    <property type="nucleotide sequence ID" value="NZ_VFPT01000001.1"/>
</dbReference>
<accession>A0A543KC41</accession>
<evidence type="ECO:0000259" key="1">
    <source>
        <dbReference type="Pfam" id="PF13403"/>
    </source>
</evidence>
<protein>
    <submittedName>
        <fullName evidence="2">Hint domain-containing protein</fullName>
    </submittedName>
</protein>
<gene>
    <name evidence="2" type="ORF">BD293_1257</name>
</gene>
<feature type="domain" description="Hedgehog/Intein (Hint)" evidence="1">
    <location>
        <begin position="29"/>
        <end position="160"/>
    </location>
</feature>
<reference evidence="2 3" key="1">
    <citation type="submission" date="2019-06" db="EMBL/GenBank/DDBJ databases">
        <title>Genomic Encyclopedia of Archaeal and Bacterial Type Strains, Phase II (KMG-II): from individual species to whole genera.</title>
        <authorList>
            <person name="Goeker M."/>
        </authorList>
    </citation>
    <scope>NUCLEOTIDE SEQUENCE [LARGE SCALE GENOMIC DNA]</scope>
    <source>
        <strain evidence="2 3">DSM 18423</strain>
    </source>
</reference>
<keyword evidence="3" id="KW-1185">Reference proteome</keyword>
<proteinExistence type="predicted"/>
<name>A0A543KC41_9RHOB</name>
<dbReference type="Proteomes" id="UP000320582">
    <property type="component" value="Unassembled WGS sequence"/>
</dbReference>